<protein>
    <recommendedName>
        <fullName evidence="4">Dihydroorotase</fullName>
    </recommendedName>
</protein>
<evidence type="ECO:0000313" key="3">
    <source>
        <dbReference type="Proteomes" id="UP000190235"/>
    </source>
</evidence>
<keyword evidence="3" id="KW-1185">Reference proteome</keyword>
<dbReference type="RefSeq" id="WP_079734316.1">
    <property type="nucleotide sequence ID" value="NZ_LT670848.1"/>
</dbReference>
<dbReference type="EMBL" id="LT670848">
    <property type="protein sequence ID" value="SHM55465.1"/>
    <property type="molecule type" value="Genomic_DNA"/>
</dbReference>
<proteinExistence type="predicted"/>
<gene>
    <name evidence="2" type="ORF">SAMN05878281_1082</name>
</gene>
<feature type="chain" id="PRO_5012658313" description="Dihydroorotase" evidence="1">
    <location>
        <begin position="20"/>
        <end position="117"/>
    </location>
</feature>
<keyword evidence="1" id="KW-0732">Signal</keyword>
<accession>A0A1M7JRD1</accession>
<sequence>MKNLLIIPIMLLFAFQVEAQNQTEPVTVGDVLVINQTENQDFKSLDLPKANFIIKKGGIANYKSLNGNRVEVTAIETNDAGETTVKLRREDGRKFFRTHTTISANIDEALENGELVL</sequence>
<evidence type="ECO:0000256" key="1">
    <source>
        <dbReference type="SAM" id="SignalP"/>
    </source>
</evidence>
<evidence type="ECO:0008006" key="4">
    <source>
        <dbReference type="Google" id="ProtNLM"/>
    </source>
</evidence>
<feature type="signal peptide" evidence="1">
    <location>
        <begin position="1"/>
        <end position="19"/>
    </location>
</feature>
<dbReference type="AlphaFoldDB" id="A0A1M7JRD1"/>
<dbReference type="STRING" id="143223.SAMN05878281_1082"/>
<evidence type="ECO:0000313" key="2">
    <source>
        <dbReference type="EMBL" id="SHM55465.1"/>
    </source>
</evidence>
<name>A0A1M7JRD1_9FLAO</name>
<organism evidence="2 3">
    <name type="scientific">Salegentibacter salegens</name>
    <dbReference type="NCBI Taxonomy" id="143223"/>
    <lineage>
        <taxon>Bacteria</taxon>
        <taxon>Pseudomonadati</taxon>
        <taxon>Bacteroidota</taxon>
        <taxon>Flavobacteriia</taxon>
        <taxon>Flavobacteriales</taxon>
        <taxon>Flavobacteriaceae</taxon>
        <taxon>Salegentibacter</taxon>
    </lineage>
</organism>
<dbReference type="Proteomes" id="UP000190235">
    <property type="component" value="Chromosome I"/>
</dbReference>
<dbReference type="OrthoDB" id="1446823at2"/>
<reference evidence="3" key="1">
    <citation type="submission" date="2016-11" db="EMBL/GenBank/DDBJ databases">
        <authorList>
            <person name="Varghese N."/>
            <person name="Submissions S."/>
        </authorList>
    </citation>
    <scope>NUCLEOTIDE SEQUENCE [LARGE SCALE GENOMIC DNA]</scope>
    <source>
        <strain evidence="3">ACAM 48</strain>
    </source>
</reference>